<dbReference type="GO" id="GO:0043138">
    <property type="term" value="F:3'-5' DNA helicase activity"/>
    <property type="evidence" value="ECO:0007669"/>
    <property type="project" value="TreeGrafter"/>
</dbReference>
<dbReference type="InterPro" id="IPR027417">
    <property type="entry name" value="P-loop_NTPase"/>
</dbReference>
<dbReference type="PROSITE" id="PS51194">
    <property type="entry name" value="HELICASE_CTER"/>
    <property type="match status" value="1"/>
</dbReference>
<dbReference type="GO" id="GO:0006302">
    <property type="term" value="P:double-strand break repair"/>
    <property type="evidence" value="ECO:0007669"/>
    <property type="project" value="TreeGrafter"/>
</dbReference>
<dbReference type="InterPro" id="IPR001650">
    <property type="entry name" value="Helicase_C-like"/>
</dbReference>
<accession>A0A4V2ZSK0</accession>
<comment type="caution">
    <text evidence="6">The sequence shown here is derived from an EMBL/GenBank/DDBJ whole genome shotgun (WGS) entry which is preliminary data.</text>
</comment>
<dbReference type="RefSeq" id="WP_133233943.1">
    <property type="nucleotide sequence ID" value="NZ_SMRT01000016.1"/>
</dbReference>
<evidence type="ECO:0000259" key="5">
    <source>
        <dbReference type="PROSITE" id="PS51194"/>
    </source>
</evidence>
<keyword evidence="1" id="KW-0547">Nucleotide-binding</keyword>
<dbReference type="GO" id="GO:0003677">
    <property type="term" value="F:DNA binding"/>
    <property type="evidence" value="ECO:0007669"/>
    <property type="project" value="UniProtKB-KW"/>
</dbReference>
<dbReference type="Pfam" id="PF00271">
    <property type="entry name" value="Helicase_C"/>
    <property type="match status" value="1"/>
</dbReference>
<dbReference type="Pfam" id="PF00270">
    <property type="entry name" value="DEAD"/>
    <property type="match status" value="1"/>
</dbReference>
<gene>
    <name evidence="6" type="ORF">E1757_26650</name>
</gene>
<feature type="domain" description="Helicase ATP-binding" evidence="4">
    <location>
        <begin position="305"/>
        <end position="457"/>
    </location>
</feature>
<dbReference type="PANTHER" id="PTHR30580">
    <property type="entry name" value="PRIMOSOMAL PROTEIN N"/>
    <property type="match status" value="1"/>
</dbReference>
<dbReference type="SUPFAM" id="SSF52540">
    <property type="entry name" value="P-loop containing nucleoside triphosphate hydrolases"/>
    <property type="match status" value="1"/>
</dbReference>
<dbReference type="PROSITE" id="PS51192">
    <property type="entry name" value="HELICASE_ATP_BIND_1"/>
    <property type="match status" value="1"/>
</dbReference>
<dbReference type="GO" id="GO:0006270">
    <property type="term" value="P:DNA replication initiation"/>
    <property type="evidence" value="ECO:0007669"/>
    <property type="project" value="TreeGrafter"/>
</dbReference>
<sequence length="644" mass="71462">MKVTLYSVRGDRMNMWHISLDINADLSYWFGQHHDSVRIWMLQPAISYGQAVALMEELNEAARGGGKKTETASSPELWLDRINRHLSAAGIGASSAEGGLSRHLVECDLKQWEAYQASLADRLLRIDAAELAAFVDAMQGRSLLMDEVMQLIEHRGLTEAASQPLAYVQMGCLTGAFRLNQGVRAVKQRRRFALLSPKMSYQCHRCGGTDEHLAYAECMFCCVPCPYCEQCLTMGRSRYCSIVVSASSHETTSYQKPEPFGQHAAEATAFEPYLQPWGLSEIQAEASLEALKFLKGNELQPAVKSAPELESRKFLIWAVTGAGKTEMIFPLIQYTVAHGGRVVVATPRRDVVLELKPRLEKAFAPEPVVTLYGGSEQRWDSGSITIATTHQLLRLHHAFDLVIIDELDAFPYHNNPMLQIAAQNVCKPGGATVLLSATPPKHLQKAVQRRQLPHVKVAARYHRQPLPVPVLMSIPPLVQQLQQHSIPVKLKHSMMASLQRGAQVFVFVPKINMVEPLTRLLSELFPGIQVEGTSSKDGSRTEKVIDFRSKQVRMLVTTTILERGVTIPKSDVFILDADAPIFDSAALVQMAGRAGRSIDDPAGSVYFAAKEKTRAQAEAVRQIKSMNALARKKGYLREKEVTKS</sequence>
<dbReference type="SMART" id="SM00487">
    <property type="entry name" value="DEXDc"/>
    <property type="match status" value="1"/>
</dbReference>
<keyword evidence="2" id="KW-0067">ATP-binding</keyword>
<dbReference type="Gene3D" id="3.40.50.300">
    <property type="entry name" value="P-loop containing nucleotide triphosphate hydrolases"/>
    <property type="match status" value="2"/>
</dbReference>
<name>A0A4V2ZSK0_9BACL</name>
<dbReference type="AlphaFoldDB" id="A0A4V2ZSK0"/>
<dbReference type="InterPro" id="IPR011545">
    <property type="entry name" value="DEAD/DEAH_box_helicase_dom"/>
</dbReference>
<dbReference type="Proteomes" id="UP000295636">
    <property type="component" value="Unassembled WGS sequence"/>
</dbReference>
<keyword evidence="6" id="KW-0378">Hydrolase</keyword>
<dbReference type="EMBL" id="SMRT01000016">
    <property type="protein sequence ID" value="TDF93514.1"/>
    <property type="molecule type" value="Genomic_DNA"/>
</dbReference>
<protein>
    <submittedName>
        <fullName evidence="6">DEAD/DEAH box helicase</fullName>
    </submittedName>
</protein>
<evidence type="ECO:0000313" key="7">
    <source>
        <dbReference type="Proteomes" id="UP000295636"/>
    </source>
</evidence>
<dbReference type="GO" id="GO:0005524">
    <property type="term" value="F:ATP binding"/>
    <property type="evidence" value="ECO:0007669"/>
    <property type="project" value="UniProtKB-KW"/>
</dbReference>
<dbReference type="PANTHER" id="PTHR30580:SF1">
    <property type="entry name" value="COMF OPERON PROTEIN 1"/>
    <property type="match status" value="1"/>
</dbReference>
<keyword evidence="7" id="KW-1185">Reference proteome</keyword>
<evidence type="ECO:0000259" key="4">
    <source>
        <dbReference type="PROSITE" id="PS51192"/>
    </source>
</evidence>
<evidence type="ECO:0000256" key="3">
    <source>
        <dbReference type="ARBA" id="ARBA00023125"/>
    </source>
</evidence>
<keyword evidence="3" id="KW-0238">DNA-binding</keyword>
<dbReference type="GO" id="GO:0006310">
    <property type="term" value="P:DNA recombination"/>
    <property type="evidence" value="ECO:0007669"/>
    <property type="project" value="TreeGrafter"/>
</dbReference>
<dbReference type="InterPro" id="IPR014001">
    <property type="entry name" value="Helicase_ATP-bd"/>
</dbReference>
<evidence type="ECO:0000313" key="6">
    <source>
        <dbReference type="EMBL" id="TDF93514.1"/>
    </source>
</evidence>
<dbReference type="OrthoDB" id="2077914at2"/>
<evidence type="ECO:0000256" key="1">
    <source>
        <dbReference type="ARBA" id="ARBA00022741"/>
    </source>
</evidence>
<evidence type="ECO:0000256" key="2">
    <source>
        <dbReference type="ARBA" id="ARBA00022840"/>
    </source>
</evidence>
<feature type="domain" description="Helicase C-terminal" evidence="5">
    <location>
        <begin position="480"/>
        <end position="642"/>
    </location>
</feature>
<reference evidence="6 7" key="1">
    <citation type="submission" date="2019-03" db="EMBL/GenBank/DDBJ databases">
        <title>This is whole genome sequence of Paenibacillus sp MS74 strain.</title>
        <authorList>
            <person name="Trinh H.N."/>
        </authorList>
    </citation>
    <scope>NUCLEOTIDE SEQUENCE [LARGE SCALE GENOMIC DNA]</scope>
    <source>
        <strain evidence="6 7">MS74</strain>
    </source>
</reference>
<organism evidence="6 7">
    <name type="scientific">Paenibacillus piri</name>
    <dbReference type="NCBI Taxonomy" id="2547395"/>
    <lineage>
        <taxon>Bacteria</taxon>
        <taxon>Bacillati</taxon>
        <taxon>Bacillota</taxon>
        <taxon>Bacilli</taxon>
        <taxon>Bacillales</taxon>
        <taxon>Paenibacillaceae</taxon>
        <taxon>Paenibacillus</taxon>
    </lineage>
</organism>
<dbReference type="SMART" id="SM00490">
    <property type="entry name" value="HELICc"/>
    <property type="match status" value="1"/>
</dbReference>
<keyword evidence="6" id="KW-0347">Helicase</keyword>
<proteinExistence type="predicted"/>